<name>A0A4U2MBG6_9BACI</name>
<evidence type="ECO:0000313" key="2">
    <source>
        <dbReference type="Proteomes" id="UP000306037"/>
    </source>
</evidence>
<protein>
    <submittedName>
        <fullName evidence="1">SAM-dependent methyltransferase</fullName>
    </submittedName>
</protein>
<dbReference type="AlphaFoldDB" id="A0A4U2MBG6"/>
<accession>A0A4U2MBG6</accession>
<proteinExistence type="predicted"/>
<organism evidence="1 2">
    <name type="scientific">Bacillus wiedmannii</name>
    <dbReference type="NCBI Taxonomy" id="1890302"/>
    <lineage>
        <taxon>Bacteria</taxon>
        <taxon>Bacillati</taxon>
        <taxon>Bacillota</taxon>
        <taxon>Bacilli</taxon>
        <taxon>Bacillales</taxon>
        <taxon>Bacillaceae</taxon>
        <taxon>Bacillus</taxon>
        <taxon>Bacillus cereus group</taxon>
    </lineage>
</organism>
<dbReference type="GO" id="GO:0008168">
    <property type="term" value="F:methyltransferase activity"/>
    <property type="evidence" value="ECO:0007669"/>
    <property type="project" value="UniProtKB-KW"/>
</dbReference>
<comment type="caution">
    <text evidence="1">The sequence shown here is derived from an EMBL/GenBank/DDBJ whole genome shotgun (WGS) entry which is preliminary data.</text>
</comment>
<keyword evidence="1" id="KW-0489">Methyltransferase</keyword>
<feature type="non-terminal residue" evidence="1">
    <location>
        <position position="1"/>
    </location>
</feature>
<keyword evidence="1" id="KW-0808">Transferase</keyword>
<sequence>FFYDSESIKQDFNKYGLVQVSEIDEPNKIMENKPSINFLMVQCKKEL</sequence>
<dbReference type="Proteomes" id="UP000306037">
    <property type="component" value="Unassembled WGS sequence"/>
</dbReference>
<evidence type="ECO:0000313" key="1">
    <source>
        <dbReference type="EMBL" id="TKH07967.1"/>
    </source>
</evidence>
<dbReference type="EMBL" id="SZOM01000531">
    <property type="protein sequence ID" value="TKH07967.1"/>
    <property type="molecule type" value="Genomic_DNA"/>
</dbReference>
<reference evidence="1 2" key="1">
    <citation type="journal article" date="2019" name="Environ. Microbiol.">
        <title>An active ?-lactamase is a part of an orchestrated cell wall stress resistance network of Bacillus subtilis and related rhizosphere species.</title>
        <authorList>
            <person name="Bucher T."/>
            <person name="Keren-Paz A."/>
            <person name="Hausser J."/>
            <person name="Olender T."/>
            <person name="Cytryn E."/>
            <person name="Kolodkin-Gal I."/>
        </authorList>
    </citation>
    <scope>NUCLEOTIDE SEQUENCE [LARGE SCALE GENOMIC DNA]</scope>
    <source>
        <strain evidence="1 2">I71</strain>
    </source>
</reference>
<gene>
    <name evidence="1" type="ORF">FC694_30005</name>
</gene>
<dbReference type="GO" id="GO:0032259">
    <property type="term" value="P:methylation"/>
    <property type="evidence" value="ECO:0007669"/>
    <property type="project" value="UniProtKB-KW"/>
</dbReference>